<dbReference type="Gene3D" id="3.40.50.1820">
    <property type="entry name" value="alpha/beta hydrolase"/>
    <property type="match status" value="1"/>
</dbReference>
<dbReference type="RefSeq" id="WP_129032142.1">
    <property type="nucleotide sequence ID" value="NZ_CP059603.1"/>
</dbReference>
<dbReference type="SUPFAM" id="SSF53474">
    <property type="entry name" value="alpha/beta-Hydrolases"/>
    <property type="match status" value="1"/>
</dbReference>
<proteinExistence type="predicted"/>
<accession>A0A4V1LFG6</accession>
<dbReference type="EMBL" id="QXIL01000006">
    <property type="protein sequence ID" value="RXI79133.1"/>
    <property type="molecule type" value="Genomic_DNA"/>
</dbReference>
<organism evidence="1 2">
    <name type="scientific">Levilactobacillus suantsaii</name>
    <dbReference type="NCBI Taxonomy" id="2292255"/>
    <lineage>
        <taxon>Bacteria</taxon>
        <taxon>Bacillati</taxon>
        <taxon>Bacillota</taxon>
        <taxon>Bacilli</taxon>
        <taxon>Lactobacillales</taxon>
        <taxon>Lactobacillaceae</taxon>
        <taxon>Levilactobacillus</taxon>
    </lineage>
</organism>
<dbReference type="OrthoDB" id="9796570at2"/>
<evidence type="ECO:0000313" key="2">
    <source>
        <dbReference type="Proteomes" id="UP000290602"/>
    </source>
</evidence>
<protein>
    <submittedName>
        <fullName evidence="1">Esterase</fullName>
    </submittedName>
</protein>
<keyword evidence="2" id="KW-1185">Reference proteome</keyword>
<evidence type="ECO:0000313" key="1">
    <source>
        <dbReference type="EMBL" id="RXI79133.1"/>
    </source>
</evidence>
<dbReference type="Proteomes" id="UP000290602">
    <property type="component" value="Unassembled WGS sequence"/>
</dbReference>
<dbReference type="InterPro" id="IPR029058">
    <property type="entry name" value="AB_hydrolase_fold"/>
</dbReference>
<sequence>MDDLIETMPGANTAPPVLLLQGTGGTNREILDFGRRLAPTSPLMTIAGRQGSGAQRQYYTQTASSPANPAQIKAAAQWVADQAQRLCQEHHWDSSQLITVGYSNGAALGAYGVQMGLFPGRYAVLFHPLQLPVPTPQVQPDREVWLSVGQRDQLVSVATVRKLAAACEDLQMTTTVNVTGGTHNITPQEVLAAYNWLAARR</sequence>
<dbReference type="AlphaFoldDB" id="A0A4V1LFG6"/>
<comment type="caution">
    <text evidence="1">The sequence shown here is derived from an EMBL/GenBank/DDBJ whole genome shotgun (WGS) entry which is preliminary data.</text>
</comment>
<name>A0A4V1LFG6_9LACO</name>
<reference evidence="1 2" key="1">
    <citation type="submission" date="2018-08" db="EMBL/GenBank/DDBJ databases">
        <title>Lactobacillus suantsai sp. nov., isolated from traditional fermented suan-tsai in Taiwan.</title>
        <authorList>
            <person name="Huang C.-H."/>
        </authorList>
    </citation>
    <scope>NUCLEOTIDE SEQUENCE [LARGE SCALE GENOMIC DNA]</scope>
    <source>
        <strain evidence="1 2">BCRC 12945</strain>
    </source>
</reference>
<gene>
    <name evidence="1" type="ORF">DXH47_04985</name>
</gene>